<dbReference type="AlphaFoldDB" id="A0A7R8V647"/>
<dbReference type="Gene3D" id="3.20.20.100">
    <property type="entry name" value="NADP-dependent oxidoreductase domain"/>
    <property type="match status" value="1"/>
</dbReference>
<dbReference type="InterPro" id="IPR036812">
    <property type="entry name" value="NAD(P)_OxRdtase_dom_sf"/>
</dbReference>
<dbReference type="InterPro" id="IPR023210">
    <property type="entry name" value="NADP_OxRdtase_dom"/>
</dbReference>
<accession>A0A7R8V647</accession>
<dbReference type="InterPro" id="IPR044479">
    <property type="entry name" value="LGALDH-like"/>
</dbReference>
<dbReference type="GO" id="GO:0005829">
    <property type="term" value="C:cytosol"/>
    <property type="evidence" value="ECO:0007669"/>
    <property type="project" value="TreeGrafter"/>
</dbReference>
<sequence>MALPSTYVKGFHDEEAVGRMEYRRFGHTGMVVSKLAIGGATFSNLFGPVDEEEGIATIHKALRQGINYVDTAPYYGQGKSEELIGKALKTVPRKAYYLTTKVGRYERDPKHAFDYSAKKTRESLEKSLKLLGILNETLPMVEALKKEGKVRHIGVSAYPIGILKEIITKAPGRFDTVLCYSRYTLADDTLLDYIPFFKEQKVTLICAAVHAIGLLTNQGALPTHPASQELKDVCLKAAELCKANGVELGKLAMYYALQLEGPAIFLVGVQNRKQLDSNVDALLNGLSDEEKKCLKVLKEEYFTKSWNWEGVEIEAYWKAIKGTK</sequence>
<organism evidence="2 3">
    <name type="scientific">Hermetia illucens</name>
    <name type="common">Black soldier fly</name>
    <dbReference type="NCBI Taxonomy" id="343691"/>
    <lineage>
        <taxon>Eukaryota</taxon>
        <taxon>Metazoa</taxon>
        <taxon>Ecdysozoa</taxon>
        <taxon>Arthropoda</taxon>
        <taxon>Hexapoda</taxon>
        <taxon>Insecta</taxon>
        <taxon>Pterygota</taxon>
        <taxon>Neoptera</taxon>
        <taxon>Endopterygota</taxon>
        <taxon>Diptera</taxon>
        <taxon>Brachycera</taxon>
        <taxon>Stratiomyomorpha</taxon>
        <taxon>Stratiomyidae</taxon>
        <taxon>Hermetiinae</taxon>
        <taxon>Hermetia</taxon>
    </lineage>
</organism>
<evidence type="ECO:0000313" key="2">
    <source>
        <dbReference type="EMBL" id="CAD7092805.1"/>
    </source>
</evidence>
<dbReference type="Pfam" id="PF00248">
    <property type="entry name" value="Aldo_ket_red"/>
    <property type="match status" value="1"/>
</dbReference>
<reference evidence="2 3" key="1">
    <citation type="submission" date="2020-11" db="EMBL/GenBank/DDBJ databases">
        <authorList>
            <person name="Wallbank WR R."/>
            <person name="Pardo Diaz C."/>
            <person name="Kozak K."/>
            <person name="Martin S."/>
            <person name="Jiggins C."/>
            <person name="Moest M."/>
            <person name="Warren A I."/>
            <person name="Generalovic N T."/>
            <person name="Byers J.R.P. K."/>
            <person name="Montejo-Kovacevich G."/>
            <person name="Yen C E."/>
        </authorList>
    </citation>
    <scope>NUCLEOTIDE SEQUENCE [LARGE SCALE GENOMIC DNA]</scope>
</reference>
<dbReference type="OrthoDB" id="48988at2759"/>
<dbReference type="PANTHER" id="PTHR42686">
    <property type="entry name" value="GH17980P-RELATED"/>
    <property type="match status" value="1"/>
</dbReference>
<dbReference type="GO" id="GO:0010349">
    <property type="term" value="F:L-galactose dehydrogenase activity"/>
    <property type="evidence" value="ECO:0007669"/>
    <property type="project" value="InterPro"/>
</dbReference>
<dbReference type="InParanoid" id="A0A7R8V647"/>
<keyword evidence="3" id="KW-1185">Reference proteome</keyword>
<feature type="domain" description="NADP-dependent oxidoreductase" evidence="1">
    <location>
        <begin position="34"/>
        <end position="292"/>
    </location>
</feature>
<dbReference type="InterPro" id="IPR020471">
    <property type="entry name" value="AKR"/>
</dbReference>
<dbReference type="PANTHER" id="PTHR42686:SF1">
    <property type="entry name" value="GH17980P-RELATED"/>
    <property type="match status" value="1"/>
</dbReference>
<gene>
    <name evidence="2" type="ORF">HERILL_LOCUS15136</name>
</gene>
<dbReference type="SUPFAM" id="SSF51430">
    <property type="entry name" value="NAD(P)-linked oxidoreductase"/>
    <property type="match status" value="1"/>
</dbReference>
<dbReference type="EMBL" id="LR899014">
    <property type="protein sequence ID" value="CAD7092805.1"/>
    <property type="molecule type" value="Genomic_DNA"/>
</dbReference>
<protein>
    <recommendedName>
        <fullName evidence="1">NADP-dependent oxidoreductase domain-containing protein</fullName>
    </recommendedName>
</protein>
<evidence type="ECO:0000313" key="3">
    <source>
        <dbReference type="Proteomes" id="UP000594454"/>
    </source>
</evidence>
<name>A0A7R8V647_HERIL</name>
<evidence type="ECO:0000259" key="1">
    <source>
        <dbReference type="Pfam" id="PF00248"/>
    </source>
</evidence>
<dbReference type="CDD" id="cd19163">
    <property type="entry name" value="AKR_galDH"/>
    <property type="match status" value="1"/>
</dbReference>
<proteinExistence type="predicted"/>
<dbReference type="Proteomes" id="UP000594454">
    <property type="component" value="Chromosome 6"/>
</dbReference>